<dbReference type="Pfam" id="PF07686">
    <property type="entry name" value="V-set"/>
    <property type="match status" value="1"/>
</dbReference>
<evidence type="ECO:0000256" key="1">
    <source>
        <dbReference type="ARBA" id="ARBA00022729"/>
    </source>
</evidence>
<keyword evidence="4" id="KW-0675">Receptor</keyword>
<dbReference type="InParanoid" id="M0R5I6"/>
<reference evidence="9" key="3">
    <citation type="submission" date="2025-09" db="UniProtKB">
        <authorList>
            <consortium name="Ensembl"/>
        </authorList>
    </citation>
    <scope>IDENTIFICATION</scope>
    <source>
        <strain evidence="9">Brown Norway</strain>
    </source>
</reference>
<reference evidence="9" key="1">
    <citation type="submission" date="2024-01" db="EMBL/GenBank/DDBJ databases">
        <title>GRCr8: a new rat reference genome assembly contstructed from accurate long reads and long range scaffolding.</title>
        <authorList>
            <person name="Doris P.A."/>
            <person name="Kalbfleisch T."/>
            <person name="Li K."/>
            <person name="Howe K."/>
            <person name="Wood J."/>
        </authorList>
    </citation>
    <scope>NUCLEOTIDE SEQUENCE [LARGE SCALE GENOMIC DNA]</scope>
    <source>
        <strain evidence="9">Brown Norway</strain>
    </source>
</reference>
<gene>
    <name evidence="9 11" type="primary">Trbv1</name>
</gene>
<dbReference type="PaxDb" id="10116-ENSRNOP00000064654"/>
<evidence type="ECO:0000313" key="10">
    <source>
        <dbReference type="Proteomes" id="UP000002494"/>
    </source>
</evidence>
<evidence type="ECO:0000259" key="8">
    <source>
        <dbReference type="PROSITE" id="PS50835"/>
    </source>
</evidence>
<evidence type="ECO:0000256" key="7">
    <source>
        <dbReference type="SAM" id="SignalP"/>
    </source>
</evidence>
<dbReference type="HOGENOM" id="CLU_1969844_0_0_1"/>
<dbReference type="Ensembl" id="ENSRNOT00000073589.4">
    <property type="protein sequence ID" value="ENSRNOP00000064654.4"/>
    <property type="gene ID" value="ENSRNOG00000048468.4"/>
</dbReference>
<organism evidence="9 10">
    <name type="scientific">Rattus norvegicus</name>
    <name type="common">Rat</name>
    <dbReference type="NCBI Taxonomy" id="10116"/>
    <lineage>
        <taxon>Eukaryota</taxon>
        <taxon>Metazoa</taxon>
        <taxon>Chordata</taxon>
        <taxon>Craniata</taxon>
        <taxon>Vertebrata</taxon>
        <taxon>Euteleostomi</taxon>
        <taxon>Mammalia</taxon>
        <taxon>Eutheria</taxon>
        <taxon>Euarchontoglires</taxon>
        <taxon>Glires</taxon>
        <taxon>Rodentia</taxon>
        <taxon>Myomorpha</taxon>
        <taxon>Muroidea</taxon>
        <taxon>Muridae</taxon>
        <taxon>Murinae</taxon>
        <taxon>Rattus</taxon>
    </lineage>
</organism>
<evidence type="ECO:0000256" key="2">
    <source>
        <dbReference type="ARBA" id="ARBA00022859"/>
    </source>
</evidence>
<dbReference type="AlphaFoldDB" id="M0R5I6"/>
<name>M0R5I6_RAT</name>
<dbReference type="PANTHER" id="PTHR19343">
    <property type="entry name" value="T CELL RECEPTOR ALPHA VARIABLE 1-2"/>
    <property type="match status" value="1"/>
</dbReference>
<dbReference type="InterPro" id="IPR051006">
    <property type="entry name" value="TCR_variable_domain"/>
</dbReference>
<evidence type="ECO:0000313" key="9">
    <source>
        <dbReference type="Ensembl" id="ENSRNOP00000064654.4"/>
    </source>
</evidence>
<sequence>MWQFCILCLCVLMAFVTTDPTVTFLEQTPRWRLVPRGQAANLRCILKNSQYPFMSWYQQDLQKQLQWLVTLRSPGDKEVKSLPGVDYLATRVSDTELRLQVANMSQGRTLYCTCSRDTVVNSTANVAAPAGSRATQFRCTLWYNMMQSTKETSGWH</sequence>
<dbReference type="Bgee" id="ENSRNOG00000048468">
    <property type="expression patterns" value="Expressed in thymus and 10 other cell types or tissues"/>
</dbReference>
<feature type="signal peptide" evidence="7">
    <location>
        <begin position="1"/>
        <end position="18"/>
    </location>
</feature>
<evidence type="ECO:0000256" key="6">
    <source>
        <dbReference type="ARBA" id="ARBA00043266"/>
    </source>
</evidence>
<dbReference type="VEuPathDB" id="HostDB:ENSRNOG00000048468"/>
<dbReference type="GO" id="GO:0042101">
    <property type="term" value="C:T cell receptor complex"/>
    <property type="evidence" value="ECO:0007669"/>
    <property type="project" value="UniProtKB-KW"/>
</dbReference>
<dbReference type="InterPro" id="IPR007110">
    <property type="entry name" value="Ig-like_dom"/>
</dbReference>
<feature type="domain" description="Ig-like" evidence="8">
    <location>
        <begin position="20"/>
        <end position="127"/>
    </location>
</feature>
<dbReference type="GO" id="GO:0002250">
    <property type="term" value="P:adaptive immune response"/>
    <property type="evidence" value="ECO:0007669"/>
    <property type="project" value="UniProtKB-KW"/>
</dbReference>
<dbReference type="InterPro" id="IPR013106">
    <property type="entry name" value="Ig_V-set"/>
</dbReference>
<reference evidence="9" key="2">
    <citation type="submission" date="2025-08" db="UniProtKB">
        <authorList>
            <consortium name="Ensembl"/>
        </authorList>
    </citation>
    <scope>IDENTIFICATION</scope>
    <source>
        <strain evidence="9">Brown Norway</strain>
    </source>
</reference>
<dbReference type="Proteomes" id="UP000002494">
    <property type="component" value="Chromosome 4"/>
</dbReference>
<keyword evidence="1 7" id="KW-0732">Signal</keyword>
<dbReference type="RGD" id="15005520">
    <property type="gene designation" value="Trbv1"/>
</dbReference>
<evidence type="ECO:0000256" key="4">
    <source>
        <dbReference type="ARBA" id="ARBA00023170"/>
    </source>
</evidence>
<keyword evidence="2" id="KW-0391">Immunity</keyword>
<dbReference type="STRING" id="10116.ENSRNOP00000064654"/>
<keyword evidence="5" id="KW-0393">Immunoglobulin domain</keyword>
<dbReference type="OrthoDB" id="9425804at2759"/>
<dbReference type="OMA" id="DSQYPWM"/>
<evidence type="ECO:0000256" key="5">
    <source>
        <dbReference type="ARBA" id="ARBA00023319"/>
    </source>
</evidence>
<dbReference type="PROSITE" id="PS50835">
    <property type="entry name" value="IG_LIKE"/>
    <property type="match status" value="1"/>
</dbReference>
<evidence type="ECO:0000313" key="11">
    <source>
        <dbReference type="RGD" id="15005520"/>
    </source>
</evidence>
<dbReference type="SUPFAM" id="SSF48726">
    <property type="entry name" value="Immunoglobulin"/>
    <property type="match status" value="1"/>
</dbReference>
<dbReference type="Gene3D" id="2.60.40.10">
    <property type="entry name" value="Immunoglobulins"/>
    <property type="match status" value="1"/>
</dbReference>
<dbReference type="InterPro" id="IPR036179">
    <property type="entry name" value="Ig-like_dom_sf"/>
</dbReference>
<keyword evidence="3" id="KW-1064">Adaptive immunity</keyword>
<feature type="chain" id="PRO_5046567822" evidence="7">
    <location>
        <begin position="19"/>
        <end position="156"/>
    </location>
</feature>
<dbReference type="FunCoup" id="M0R5I6">
    <property type="interactions" value="404"/>
</dbReference>
<protein>
    <submittedName>
        <fullName evidence="9">T cell receptor beta, variable 1</fullName>
    </submittedName>
</protein>
<dbReference type="PANTHER" id="PTHR19343:SF2">
    <property type="entry name" value="T-CELL RECEPTOR BETA CHAIN V REGION E1"/>
    <property type="match status" value="1"/>
</dbReference>
<dbReference type="InterPro" id="IPR013783">
    <property type="entry name" value="Ig-like_fold"/>
</dbReference>
<dbReference type="eggNOG" id="ENOG502SSVR">
    <property type="taxonomic scope" value="Eukaryota"/>
</dbReference>
<accession>M0R5I6</accession>
<dbReference type="AGR" id="RGD:15005520"/>
<proteinExistence type="predicted"/>
<dbReference type="GeneTree" id="ENSGT00940000153130"/>
<evidence type="ECO:0000256" key="3">
    <source>
        <dbReference type="ARBA" id="ARBA00023130"/>
    </source>
</evidence>
<keyword evidence="6" id="KW-1279">T cell receptor</keyword>
<keyword evidence="10" id="KW-1185">Reference proteome</keyword>